<dbReference type="EMBL" id="HBIP01011473">
    <property type="protein sequence ID" value="CAE0491368.1"/>
    <property type="molecule type" value="Transcribed_RNA"/>
</dbReference>
<feature type="compositionally biased region" description="Low complexity" evidence="1">
    <location>
        <begin position="1"/>
        <end position="23"/>
    </location>
</feature>
<dbReference type="Pfam" id="PF15477">
    <property type="entry name" value="SMAP"/>
    <property type="match status" value="1"/>
</dbReference>
<dbReference type="InterPro" id="IPR028124">
    <property type="entry name" value="SMAP_dom"/>
</dbReference>
<protein>
    <recommendedName>
        <fullName evidence="2">Small acidic protein-like domain-containing protein</fullName>
    </recommendedName>
</protein>
<accession>A0A6S8K0M0</accession>
<name>A0A6S8K0M0_DUNTE</name>
<evidence type="ECO:0000313" key="3">
    <source>
        <dbReference type="EMBL" id="CAE0491368.1"/>
    </source>
</evidence>
<dbReference type="PANTHER" id="PTHR22426:SF2">
    <property type="entry name" value="ARGININE_SERINE-RICH COILED-COIL PROTEIN 2"/>
    <property type="match status" value="1"/>
</dbReference>
<feature type="domain" description="Small acidic protein-like" evidence="2">
    <location>
        <begin position="87"/>
        <end position="165"/>
    </location>
</feature>
<reference evidence="4" key="1">
    <citation type="submission" date="2021-01" db="EMBL/GenBank/DDBJ databases">
        <authorList>
            <person name="Corre E."/>
            <person name="Pelletier E."/>
            <person name="Niang G."/>
            <person name="Scheremetjew M."/>
            <person name="Finn R."/>
            <person name="Kale V."/>
            <person name="Holt S."/>
            <person name="Cochrane G."/>
            <person name="Meng A."/>
            <person name="Brown T."/>
            <person name="Cohen L."/>
        </authorList>
    </citation>
    <scope>NUCLEOTIDE SEQUENCE</scope>
    <source>
        <strain evidence="4">CCMP1320</strain>
    </source>
</reference>
<feature type="region of interest" description="Disordered" evidence="1">
    <location>
        <begin position="1"/>
        <end position="78"/>
    </location>
</feature>
<evidence type="ECO:0000256" key="1">
    <source>
        <dbReference type="SAM" id="MobiDB-lite"/>
    </source>
</evidence>
<proteinExistence type="predicted"/>
<gene>
    <name evidence="3" type="ORF">DTER00134_LOCUS6441</name>
    <name evidence="4" type="ORF">DTER00134_LOCUS6445</name>
</gene>
<dbReference type="EMBL" id="HBIP01011478">
    <property type="protein sequence ID" value="CAE0491372.1"/>
    <property type="molecule type" value="Transcribed_RNA"/>
</dbReference>
<evidence type="ECO:0000259" key="2">
    <source>
        <dbReference type="Pfam" id="PF15477"/>
    </source>
</evidence>
<dbReference type="PANTHER" id="PTHR22426">
    <property type="entry name" value="ARGININE_SERINE-RICH COILED-COIL PROTEIN 2"/>
    <property type="match status" value="1"/>
</dbReference>
<organism evidence="4">
    <name type="scientific">Dunaliella tertiolecta</name>
    <name type="common">Green alga</name>
    <dbReference type="NCBI Taxonomy" id="3047"/>
    <lineage>
        <taxon>Eukaryota</taxon>
        <taxon>Viridiplantae</taxon>
        <taxon>Chlorophyta</taxon>
        <taxon>core chlorophytes</taxon>
        <taxon>Chlorophyceae</taxon>
        <taxon>CS clade</taxon>
        <taxon>Chlamydomonadales</taxon>
        <taxon>Dunaliellaceae</taxon>
        <taxon>Dunaliella</taxon>
    </lineage>
</organism>
<feature type="compositionally biased region" description="Low complexity" evidence="1">
    <location>
        <begin position="47"/>
        <end position="63"/>
    </location>
</feature>
<evidence type="ECO:0000313" key="4">
    <source>
        <dbReference type="EMBL" id="CAE0491372.1"/>
    </source>
</evidence>
<dbReference type="AlphaFoldDB" id="A0A6S8K0M0"/>
<sequence>MMAAPPGTAAAQAGPAPGATAAAPPGPPTSGLTLQEKRKLLWGKKSAPAAADGPNAAAAPAGAPGAGAGDQQQQSVPEEAVYGSNRWDVANFSSEAERARFLRIMGIRSHTPPAQSSLPPEQKRAIEDIPGHTAMTKEEQERVLQEVEQAWLRARAQGKATTGLGAAD</sequence>